<dbReference type="OrthoDB" id="6731175at2"/>
<proteinExistence type="predicted"/>
<evidence type="ECO:0000313" key="3">
    <source>
        <dbReference type="Proteomes" id="UP000183986"/>
    </source>
</evidence>
<reference evidence="2" key="1">
    <citation type="submission" date="2016-11" db="EMBL/GenBank/DDBJ databases">
        <title>Draft Genome Sequence of Marinobacter hydrocarbonoclasticus strain STW2, a polyaromatic aromatic hydrocarbon degrading and denitrifying bacterium from rhizosphere of Seagrass Enhalus acodoides.</title>
        <authorList>
            <person name="Ling J."/>
            <person name="Dong J."/>
        </authorList>
    </citation>
    <scope>NUCLEOTIDE SEQUENCE [LARGE SCALE GENOMIC DNA]</scope>
    <source>
        <strain evidence="2">STW2</strain>
    </source>
</reference>
<evidence type="ECO:0000313" key="2">
    <source>
        <dbReference type="EMBL" id="OJS98600.1"/>
    </source>
</evidence>
<organism evidence="2 3">
    <name type="scientific">Marinobacter nauticus</name>
    <name type="common">Marinobacter hydrocarbonoclasticus</name>
    <name type="synonym">Marinobacter aquaeolei</name>
    <dbReference type="NCBI Taxonomy" id="2743"/>
    <lineage>
        <taxon>Bacteria</taxon>
        <taxon>Pseudomonadati</taxon>
        <taxon>Pseudomonadota</taxon>
        <taxon>Gammaproteobacteria</taxon>
        <taxon>Pseudomonadales</taxon>
        <taxon>Marinobacteraceae</taxon>
        <taxon>Marinobacter</taxon>
    </lineage>
</organism>
<dbReference type="AlphaFoldDB" id="A0A1M2UTH3"/>
<sequence length="799" mass="84931">MAMTDARLSPGPLLLVSMVPVLVNPVAAMERLDDAALSQIQGQSGITLEMELNLSADRLSYYDDGKGVHLEGMRVGSSRGDNAGAFHRVKVDIGADASLNLDYLVEDRRIEFSDIRLAGAPGVGMGGIFFDHSLQGSLRIRQGGAVGGSGYTFDTAYTMTGGRLGYRTNGNSVFLDDITMDVQALGVTLDVVGDALQLVSPEVIGNWSVGAIRYSNEPDNIDQSYSSATGLPLPSYGGLQGHYELSSVTDIRAGGRSGEGLRLDNETIIHTASFIYLDDGNSLALRDITGDYRIRDLRLDVSEDWRGRPAVALTLGGLEGNLNVGSIEVGSSGRSFGSLNLSFLLEDQIFNGRTYRNELYLQGGGHPDAGPQGLRMAAEWSLRLADLSYTEDGNRVIFSGLQSWGSGDVTVNVTRNEVRNGTRFYDGLRIGIEGLEAGYRINGLRVGSDDAPLQGGTELLLALGFYPAYEFELDGHITLGAGGASGEGLTINSDIQIRDGKAAVIAAPYDEGNGEIAQKGLWLTEMSYDGHVRDMNLDVTEEGLAIATGESWSTMDIGNVRVGTKDHGASMGRLRIQKYQTGSTALVKPGGAGDICVGGAGSSEGACVAAGGQWETRGNEGVTIDMVQVLARAEGDDKKNALMWESNRAVDSQGRPINNTGMTLLVNDIYTSDGGDFDGDGVEDNRFGIRTDLSVDVYQTRVTKKEDGPDAQGVVGSRGDEKIMSPGSAAGYWYVANPGPGDIANRPLGFAVKADTRFKELSINNIDLIHPVGGSQTVVYGAKFQNVDIRANLTATPIP</sequence>
<dbReference type="EMBL" id="MPKY01000003">
    <property type="protein sequence ID" value="OJS98600.1"/>
    <property type="molecule type" value="Genomic_DNA"/>
</dbReference>
<dbReference type="InterPro" id="IPR046158">
    <property type="entry name" value="DUF6160"/>
</dbReference>
<gene>
    <name evidence="2" type="ORF">BEE62_16420</name>
</gene>
<name>A0A1M2UTH3_MARNT</name>
<protein>
    <recommendedName>
        <fullName evidence="1">DUF6160 domain-containing protein</fullName>
    </recommendedName>
</protein>
<dbReference type="Pfam" id="PF19657">
    <property type="entry name" value="DUF6160"/>
    <property type="match status" value="1"/>
</dbReference>
<keyword evidence="3" id="KW-1185">Reference proteome</keyword>
<dbReference type="Proteomes" id="UP000183986">
    <property type="component" value="Unassembled WGS sequence"/>
</dbReference>
<evidence type="ECO:0000259" key="1">
    <source>
        <dbReference type="Pfam" id="PF19657"/>
    </source>
</evidence>
<feature type="domain" description="DUF6160" evidence="1">
    <location>
        <begin position="23"/>
        <end position="85"/>
    </location>
</feature>
<accession>A0A1M2UTH3</accession>
<comment type="caution">
    <text evidence="2">The sequence shown here is derived from an EMBL/GenBank/DDBJ whole genome shotgun (WGS) entry which is preliminary data.</text>
</comment>